<feature type="transmembrane region" description="Helical" evidence="4">
    <location>
        <begin position="482"/>
        <end position="503"/>
    </location>
</feature>
<dbReference type="Gene3D" id="1.10.510.10">
    <property type="entry name" value="Transferase(Phosphotransferase) domain 1"/>
    <property type="match status" value="1"/>
</dbReference>
<reference evidence="6 7" key="1">
    <citation type="submission" date="2018-02" db="EMBL/GenBank/DDBJ databases">
        <title>Comparative genomes isolates from brazilian mangrove.</title>
        <authorList>
            <person name="Araujo J.E."/>
            <person name="Taketani R.G."/>
            <person name="Silva M.C.P."/>
            <person name="Loureco M.V."/>
            <person name="Andreote F.D."/>
        </authorList>
    </citation>
    <scope>NUCLEOTIDE SEQUENCE [LARGE SCALE GENOMIC DNA]</scope>
    <source>
        <strain evidence="6 7">Hex-1 MGV</strain>
    </source>
</reference>
<dbReference type="SUPFAM" id="SSF56112">
    <property type="entry name" value="Protein kinase-like (PK-like)"/>
    <property type="match status" value="1"/>
</dbReference>
<dbReference type="Proteomes" id="UP000238322">
    <property type="component" value="Unassembled WGS sequence"/>
</dbReference>
<evidence type="ECO:0000259" key="5">
    <source>
        <dbReference type="PROSITE" id="PS50011"/>
    </source>
</evidence>
<name>A0A2S8FRW0_9BACT</name>
<dbReference type="InterPro" id="IPR011009">
    <property type="entry name" value="Kinase-like_dom_sf"/>
</dbReference>
<comment type="caution">
    <text evidence="6">The sequence shown here is derived from an EMBL/GenBank/DDBJ whole genome shotgun (WGS) entry which is preliminary data.</text>
</comment>
<evidence type="ECO:0000256" key="2">
    <source>
        <dbReference type="ARBA" id="ARBA00022840"/>
    </source>
</evidence>
<dbReference type="GO" id="GO:0004674">
    <property type="term" value="F:protein serine/threonine kinase activity"/>
    <property type="evidence" value="ECO:0007669"/>
    <property type="project" value="TreeGrafter"/>
</dbReference>
<keyword evidence="4" id="KW-1133">Transmembrane helix</keyword>
<dbReference type="InterPro" id="IPR000719">
    <property type="entry name" value="Prot_kinase_dom"/>
</dbReference>
<protein>
    <recommendedName>
        <fullName evidence="5">Protein kinase domain-containing protein</fullName>
    </recommendedName>
</protein>
<dbReference type="GO" id="GO:0005737">
    <property type="term" value="C:cytoplasm"/>
    <property type="evidence" value="ECO:0007669"/>
    <property type="project" value="TreeGrafter"/>
</dbReference>
<proteinExistence type="predicted"/>
<feature type="region of interest" description="Disordered" evidence="3">
    <location>
        <begin position="516"/>
        <end position="570"/>
    </location>
</feature>
<dbReference type="GO" id="GO:0005524">
    <property type="term" value="F:ATP binding"/>
    <property type="evidence" value="ECO:0007669"/>
    <property type="project" value="UniProtKB-KW"/>
</dbReference>
<evidence type="ECO:0000313" key="7">
    <source>
        <dbReference type="Proteomes" id="UP000238322"/>
    </source>
</evidence>
<gene>
    <name evidence="6" type="ORF">C5Y83_15460</name>
</gene>
<feature type="compositionally biased region" description="Low complexity" evidence="3">
    <location>
        <begin position="435"/>
        <end position="459"/>
    </location>
</feature>
<organism evidence="6 7">
    <name type="scientific">Blastopirellula marina</name>
    <dbReference type="NCBI Taxonomy" id="124"/>
    <lineage>
        <taxon>Bacteria</taxon>
        <taxon>Pseudomonadati</taxon>
        <taxon>Planctomycetota</taxon>
        <taxon>Planctomycetia</taxon>
        <taxon>Pirellulales</taxon>
        <taxon>Pirellulaceae</taxon>
        <taxon>Blastopirellula</taxon>
    </lineage>
</organism>
<evidence type="ECO:0000256" key="3">
    <source>
        <dbReference type="SAM" id="MobiDB-lite"/>
    </source>
</evidence>
<dbReference type="PANTHER" id="PTHR24346:SF30">
    <property type="entry name" value="MATERNAL EMBRYONIC LEUCINE ZIPPER KINASE"/>
    <property type="match status" value="1"/>
</dbReference>
<dbReference type="AlphaFoldDB" id="A0A2S8FRW0"/>
<dbReference type="Pfam" id="PF00069">
    <property type="entry name" value="Pkinase"/>
    <property type="match status" value="1"/>
</dbReference>
<evidence type="ECO:0000256" key="1">
    <source>
        <dbReference type="ARBA" id="ARBA00022741"/>
    </source>
</evidence>
<evidence type="ECO:0000256" key="4">
    <source>
        <dbReference type="SAM" id="Phobius"/>
    </source>
</evidence>
<dbReference type="PROSITE" id="PS50011">
    <property type="entry name" value="PROTEIN_KINASE_DOM"/>
    <property type="match status" value="1"/>
</dbReference>
<feature type="domain" description="Protein kinase" evidence="5">
    <location>
        <begin position="74"/>
        <end position="333"/>
    </location>
</feature>
<keyword evidence="1" id="KW-0547">Nucleotide-binding</keyword>
<accession>A0A2S8FRW0</accession>
<keyword evidence="2" id="KW-0067">ATP-binding</keyword>
<feature type="compositionally biased region" description="Pro residues" evidence="3">
    <location>
        <begin position="370"/>
        <end position="434"/>
    </location>
</feature>
<sequence length="1015" mass="108180">MPVTKPNDFWKLILESGLMTKETCKPLHDRYQQSSQNGDVKALATWLIKGGHLTPYQARVLLAGRPKILTIGEYQVSDRIDSGPLLGTLVATHQPTGHPVWLHPIAPEIQEDSVRYPIVQRMCELRSAAPHPHLIRCFQLREGSKRSHLVTEQLDGNLLAESRPGEGIQIPAPDCARLCRQAALGATQLHGQGMVVGDFSLDQLWLESTGNLKLLHLPVRPVEAIPWSDAEQAVRLEALANVAAPELQQAGAAPSKLSDLYALGAILFDLLTGKPLFEGTLAQKLQQHASAPIPTPPYIPADMMQILQYLLAKSPSGRYQSAGDVAEALRPFVDATQLSPPLAEAPSTMGNYLQHLAANSSPAAASPAPAATPQPPAAAPFPTAAPVPHPPGPPTPGQQPPIPQPVPPQAAPQSTPPQTAPFPGGATPPVPQPVAPTAAPVATPQPPIAVAVPVGPTTAEGGTGRASALTERIRKRKRQRKITSIVVLCFMVIATIVGGYYGYGIVFPADEVAKNDNPAPVQPEQNPSTDVPPEGEANPETVTPAGPPLVEDDGQTLWASPTSGEPIDLSGLPNDTRFALVVRTSELTMNPEGERILRGLGPQFAAVRGQLEGDLAIDFDTLESLTVGLGTSTNGGPPCLVAKLKESANLPSLWGNPTPVAGSVPPMYSVNGWTVMPIPGQEDKAFVAGSATVVKAVADQGVESPQLTRELEQLRRESDDQQTVNLLIDPQFLSTNTAQVFPGELSAVATPVQDFLGEGLRAVLFSGHTGDDLYLEMRMIGSLSLDPPSLAANMKEKIKSIARSLEESVMSVNPTPYWRRLATQFPSMVRFAYQNTRSGVENDQAMINCILPQAAGQNLVAASELLLAANTSGATALAGGNMPAAKTPETIEEKLASTMSISFPQNSLEFALRDIGEEAGIEVEINGTDLQLDGITRNKEIKDFHFDDKPAGEILAQLMVRANPEASPGPGTDVQKLIYVIHPMDGPEDAKKLLVTTRKAAERENYTLPDVFKIK</sequence>
<evidence type="ECO:0000313" key="6">
    <source>
        <dbReference type="EMBL" id="PQO34887.1"/>
    </source>
</evidence>
<dbReference type="EMBL" id="PUHY01000010">
    <property type="protein sequence ID" value="PQO34887.1"/>
    <property type="molecule type" value="Genomic_DNA"/>
</dbReference>
<dbReference type="SMART" id="SM00220">
    <property type="entry name" value="S_TKc"/>
    <property type="match status" value="1"/>
</dbReference>
<dbReference type="PANTHER" id="PTHR24346">
    <property type="entry name" value="MAP/MICROTUBULE AFFINITY-REGULATING KINASE"/>
    <property type="match status" value="1"/>
</dbReference>
<dbReference type="Gene3D" id="3.30.200.20">
    <property type="entry name" value="Phosphorylase Kinase, domain 1"/>
    <property type="match status" value="1"/>
</dbReference>
<keyword evidence="4" id="KW-0472">Membrane</keyword>
<dbReference type="GO" id="GO:0035556">
    <property type="term" value="P:intracellular signal transduction"/>
    <property type="evidence" value="ECO:0007669"/>
    <property type="project" value="TreeGrafter"/>
</dbReference>
<feature type="region of interest" description="Disordered" evidence="3">
    <location>
        <begin position="360"/>
        <end position="477"/>
    </location>
</feature>
<keyword evidence="4" id="KW-0812">Transmembrane</keyword>